<gene>
    <name evidence="2" type="ORF">PPEP_a4502</name>
</gene>
<dbReference type="EMBL" id="AQHF01000032">
    <property type="protein sequence ID" value="MBE0348229.1"/>
    <property type="molecule type" value="Genomic_DNA"/>
</dbReference>
<organism evidence="2 3">
    <name type="scientific">Pseudoalteromonas peptidolytica F12-50-A1</name>
    <dbReference type="NCBI Taxonomy" id="1315280"/>
    <lineage>
        <taxon>Bacteria</taxon>
        <taxon>Pseudomonadati</taxon>
        <taxon>Pseudomonadota</taxon>
        <taxon>Gammaproteobacteria</taxon>
        <taxon>Alteromonadales</taxon>
        <taxon>Pseudoalteromonadaceae</taxon>
        <taxon>Pseudoalteromonas</taxon>
    </lineage>
</organism>
<dbReference type="InterPro" id="IPR044925">
    <property type="entry name" value="His-Me_finger_sf"/>
</dbReference>
<feature type="domain" description="HNH nuclease" evidence="1">
    <location>
        <begin position="225"/>
        <end position="267"/>
    </location>
</feature>
<keyword evidence="3" id="KW-1185">Reference proteome</keyword>
<dbReference type="Gene3D" id="3.90.75.20">
    <property type="match status" value="1"/>
</dbReference>
<proteinExistence type="predicted"/>
<comment type="caution">
    <text evidence="2">The sequence shown here is derived from an EMBL/GenBank/DDBJ whole genome shotgun (WGS) entry which is preliminary data.</text>
</comment>
<reference evidence="2 3" key="1">
    <citation type="submission" date="2015-06" db="EMBL/GenBank/DDBJ databases">
        <title>Genome sequence of Pseudoalteromonas peptidolytica.</title>
        <authorList>
            <person name="Xie B.-B."/>
            <person name="Rong J.-C."/>
            <person name="Qin Q.-L."/>
            <person name="Zhang Y.-Z."/>
        </authorList>
    </citation>
    <scope>NUCLEOTIDE SEQUENCE [LARGE SCALE GENOMIC DNA]</scope>
    <source>
        <strain evidence="2 3">F12-50-A1</strain>
    </source>
</reference>
<sequence length="306" mass="35119">MFVYSEEHRAFLADATKRVDMTGVAQQFNARFGLNKTESQLLACMQKHRISVVTKKQRKKKFQLNDAQTLWIKQRYKAETIAELRAGFISEFGGDYTHHQFANIMHNLGLKSVGGFKTKGKFKFQLSAAQIDWLKKEYRTYTAPILLNMFNEKYALSLTMVQFKNVLSKHEIKSESKSTEKVGYEVNETAFKKGGIHHTALPVGSETIENGYIRVKVAEPNVWKPKQVIVYENHFGSVKNDEVVRFKDGNNRNFSPENLFKTTKKGHGFLSKYQLLSQPKPVQESLLLLTQVRDKTDEIKLNLGGF</sequence>
<dbReference type="Pfam" id="PF13392">
    <property type="entry name" value="HNH_3"/>
    <property type="match status" value="1"/>
</dbReference>
<dbReference type="Proteomes" id="UP000660708">
    <property type="component" value="Unassembled WGS sequence"/>
</dbReference>
<evidence type="ECO:0000313" key="2">
    <source>
        <dbReference type="EMBL" id="MBE0348229.1"/>
    </source>
</evidence>
<evidence type="ECO:0000259" key="1">
    <source>
        <dbReference type="Pfam" id="PF13392"/>
    </source>
</evidence>
<dbReference type="SUPFAM" id="SSF54060">
    <property type="entry name" value="His-Me finger endonucleases"/>
    <property type="match status" value="1"/>
</dbReference>
<name>A0A8I0T7I2_9GAMM</name>
<dbReference type="InterPro" id="IPR003615">
    <property type="entry name" value="HNH_nuc"/>
</dbReference>
<protein>
    <recommendedName>
        <fullName evidence="1">HNH nuclease domain-containing protein</fullName>
    </recommendedName>
</protein>
<dbReference type="AlphaFoldDB" id="A0A8I0T7I2"/>
<accession>A0A8I0T7I2</accession>
<dbReference type="RefSeq" id="WP_147391445.1">
    <property type="nucleotide sequence ID" value="NZ_AQHF01000032.1"/>
</dbReference>
<evidence type="ECO:0000313" key="3">
    <source>
        <dbReference type="Proteomes" id="UP000660708"/>
    </source>
</evidence>